<dbReference type="SMART" id="SM00826">
    <property type="entry name" value="PKS_DH"/>
    <property type="match status" value="1"/>
</dbReference>
<dbReference type="Pfam" id="PF21089">
    <property type="entry name" value="PKS_DH_N"/>
    <property type="match status" value="1"/>
</dbReference>
<dbReference type="OrthoDB" id="4336955at2"/>
<reference evidence="4 5" key="1">
    <citation type="submission" date="2017-02" db="EMBL/GenBank/DDBJ databases">
        <title>The new phylogeny of genus Mycobacterium.</title>
        <authorList>
            <person name="Tortoli E."/>
            <person name="Trovato A."/>
            <person name="Cirillo D.M."/>
        </authorList>
    </citation>
    <scope>NUCLEOTIDE SEQUENCE [LARGE SCALE GENOMIC DNA]</scope>
    <source>
        <strain evidence="4 5">DSM 45057</strain>
    </source>
</reference>
<organism evidence="4 5">
    <name type="scientific">Mycobacterium angelicum</name>
    <dbReference type="NCBI Taxonomy" id="470074"/>
    <lineage>
        <taxon>Bacteria</taxon>
        <taxon>Bacillati</taxon>
        <taxon>Actinomycetota</taxon>
        <taxon>Actinomycetes</taxon>
        <taxon>Mycobacteriales</taxon>
        <taxon>Mycobacteriaceae</taxon>
        <taxon>Mycobacterium</taxon>
    </lineage>
</organism>
<dbReference type="EMBL" id="MVHE01000273">
    <property type="protein sequence ID" value="ORA05562.1"/>
    <property type="molecule type" value="Genomic_DNA"/>
</dbReference>
<feature type="region of interest" description="N-terminal hotdog fold" evidence="2">
    <location>
        <begin position="38"/>
        <end position="161"/>
    </location>
</feature>
<sequence length="176" mass="18638">PHTPTTALPTYPFQHRPYWLTPAATTNVTTAGLDQPDHPLLGAVTPLTDQDQVMVLTGRLSPTTHPWLGSHRVQGTPILPAAVLADLLLYAGGHADCPVIEELLLQAPVVLADESTTDVQITVHPVDETHRRPFTVHSRTSGGAAWVLHATGTLSAERGRAPAVVVPSVVEGVDVG</sequence>
<comment type="caution">
    <text evidence="4">The sequence shown here is derived from an EMBL/GenBank/DDBJ whole genome shotgun (WGS) entry which is preliminary data.</text>
</comment>
<dbReference type="AlphaFoldDB" id="A0A1W9Z053"/>
<protein>
    <recommendedName>
        <fullName evidence="3">PKS/mFAS DH domain-containing protein</fullName>
    </recommendedName>
</protein>
<accession>A0A1W9Z053</accession>
<evidence type="ECO:0000259" key="3">
    <source>
        <dbReference type="PROSITE" id="PS52019"/>
    </source>
</evidence>
<evidence type="ECO:0000313" key="5">
    <source>
        <dbReference type="Proteomes" id="UP000192284"/>
    </source>
</evidence>
<feature type="domain" description="PKS/mFAS DH" evidence="3">
    <location>
        <begin position="38"/>
        <end position="176"/>
    </location>
</feature>
<dbReference type="InterPro" id="IPR050091">
    <property type="entry name" value="PKS_NRPS_Biosynth_Enz"/>
</dbReference>
<evidence type="ECO:0000256" key="1">
    <source>
        <dbReference type="ARBA" id="ARBA00022679"/>
    </source>
</evidence>
<feature type="non-terminal residue" evidence="4">
    <location>
        <position position="1"/>
    </location>
</feature>
<proteinExistence type="predicted"/>
<dbReference type="InterPro" id="IPR042104">
    <property type="entry name" value="PKS_dehydratase_sf"/>
</dbReference>
<dbReference type="Gene3D" id="3.10.129.110">
    <property type="entry name" value="Polyketide synthase dehydratase"/>
    <property type="match status" value="1"/>
</dbReference>
<feature type="non-terminal residue" evidence="4">
    <location>
        <position position="176"/>
    </location>
</feature>
<evidence type="ECO:0000256" key="2">
    <source>
        <dbReference type="PROSITE-ProRule" id="PRU01363"/>
    </source>
</evidence>
<dbReference type="Proteomes" id="UP000192284">
    <property type="component" value="Unassembled WGS sequence"/>
</dbReference>
<name>A0A1W9Z053_MYCAN</name>
<dbReference type="InterPro" id="IPR020807">
    <property type="entry name" value="PKS_DH"/>
</dbReference>
<dbReference type="PANTHER" id="PTHR43775:SF51">
    <property type="entry name" value="INACTIVE PHENOLPHTHIOCEROL SYNTHESIS POLYKETIDE SYNTHASE TYPE I PKS1-RELATED"/>
    <property type="match status" value="1"/>
</dbReference>
<dbReference type="InterPro" id="IPR049900">
    <property type="entry name" value="PKS_mFAS_DH"/>
</dbReference>
<dbReference type="GO" id="GO:0006633">
    <property type="term" value="P:fatty acid biosynthetic process"/>
    <property type="evidence" value="ECO:0007669"/>
    <property type="project" value="TreeGrafter"/>
</dbReference>
<dbReference type="PANTHER" id="PTHR43775">
    <property type="entry name" value="FATTY ACID SYNTHASE"/>
    <property type="match status" value="1"/>
</dbReference>
<comment type="caution">
    <text evidence="2">Lacks conserved residue(s) required for the propagation of feature annotation.</text>
</comment>
<keyword evidence="5" id="KW-1185">Reference proteome</keyword>
<keyword evidence="1" id="KW-0808">Transferase</keyword>
<dbReference type="GO" id="GO:0004312">
    <property type="term" value="F:fatty acid synthase activity"/>
    <property type="evidence" value="ECO:0007669"/>
    <property type="project" value="TreeGrafter"/>
</dbReference>
<evidence type="ECO:0000313" key="4">
    <source>
        <dbReference type="EMBL" id="ORA05562.1"/>
    </source>
</evidence>
<dbReference type="RefSeq" id="WP_139802088.1">
    <property type="nucleotide sequence ID" value="NZ_MVHE01000273.1"/>
</dbReference>
<gene>
    <name evidence="4" type="ORF">BST12_29370</name>
</gene>
<dbReference type="InterPro" id="IPR049552">
    <property type="entry name" value="PKS_DH_N"/>
</dbReference>
<dbReference type="PROSITE" id="PS52019">
    <property type="entry name" value="PKS_MFAS_DH"/>
    <property type="match status" value="1"/>
</dbReference>